<sequence>MHKPDSQSPPAIRTPGSEQLIDNHYYAIANKASLTKPKDLSPPANKQEEFASLFGASWSDVLADNKVFNALDACAELGVDGNELDGIWAKAKKGGKLVKFGVGFYVGELDA</sequence>
<accession>A0A6T2CSI7</accession>
<dbReference type="EMBL" id="HBJA01093725">
    <property type="protein sequence ID" value="CAE0821350.1"/>
    <property type="molecule type" value="Transcribed_RNA"/>
</dbReference>
<protein>
    <submittedName>
        <fullName evidence="1">Uncharacterized protein</fullName>
    </submittedName>
</protein>
<evidence type="ECO:0000313" key="1">
    <source>
        <dbReference type="EMBL" id="CAE0821350.1"/>
    </source>
</evidence>
<name>A0A6T2CSI7_9EUGL</name>
<dbReference type="EMBL" id="HBJA01093728">
    <property type="protein sequence ID" value="CAE0821353.1"/>
    <property type="molecule type" value="Transcribed_RNA"/>
</dbReference>
<evidence type="ECO:0000313" key="2">
    <source>
        <dbReference type="EMBL" id="CAE0821353.1"/>
    </source>
</evidence>
<organism evidence="1">
    <name type="scientific">Eutreptiella gymnastica</name>
    <dbReference type="NCBI Taxonomy" id="73025"/>
    <lineage>
        <taxon>Eukaryota</taxon>
        <taxon>Discoba</taxon>
        <taxon>Euglenozoa</taxon>
        <taxon>Euglenida</taxon>
        <taxon>Spirocuta</taxon>
        <taxon>Euglenophyceae</taxon>
        <taxon>Eutreptiales</taxon>
        <taxon>Eutreptiaceae</taxon>
        <taxon>Eutreptiella</taxon>
    </lineage>
</organism>
<reference evidence="1" key="1">
    <citation type="submission" date="2021-01" db="EMBL/GenBank/DDBJ databases">
        <authorList>
            <person name="Corre E."/>
            <person name="Pelletier E."/>
            <person name="Niang G."/>
            <person name="Scheremetjew M."/>
            <person name="Finn R."/>
            <person name="Kale V."/>
            <person name="Holt S."/>
            <person name="Cochrane G."/>
            <person name="Meng A."/>
            <person name="Brown T."/>
            <person name="Cohen L."/>
        </authorList>
    </citation>
    <scope>NUCLEOTIDE SEQUENCE</scope>
    <source>
        <strain evidence="1">CCMP1594</strain>
    </source>
</reference>
<dbReference type="AlphaFoldDB" id="A0A6T2CSI7"/>
<proteinExistence type="predicted"/>
<gene>
    <name evidence="1" type="ORF">EGYM00163_LOCUS32524</name>
    <name evidence="2" type="ORF">EGYM00163_LOCUS32527</name>
</gene>